<gene>
    <name evidence="1" type="ORF">L210DRAFT_3549265</name>
</gene>
<reference evidence="1" key="1">
    <citation type="submission" date="2019-10" db="EMBL/GenBank/DDBJ databases">
        <authorList>
            <consortium name="DOE Joint Genome Institute"/>
            <person name="Kuo A."/>
            <person name="Miyauchi S."/>
            <person name="Kiss E."/>
            <person name="Drula E."/>
            <person name="Kohler A."/>
            <person name="Sanchez-Garcia M."/>
            <person name="Andreopoulos B."/>
            <person name="Barry K.W."/>
            <person name="Bonito G."/>
            <person name="Buee M."/>
            <person name="Carver A."/>
            <person name="Chen C."/>
            <person name="Cichocki N."/>
            <person name="Clum A."/>
            <person name="Culley D."/>
            <person name="Crous P.W."/>
            <person name="Fauchery L."/>
            <person name="Girlanda M."/>
            <person name="Hayes R."/>
            <person name="Keri Z."/>
            <person name="LaButti K."/>
            <person name="Lipzen A."/>
            <person name="Lombard V."/>
            <person name="Magnuson J."/>
            <person name="Maillard F."/>
            <person name="Morin E."/>
            <person name="Murat C."/>
            <person name="Nolan M."/>
            <person name="Ohm R."/>
            <person name="Pangilinan J."/>
            <person name="Pereira M."/>
            <person name="Perotto S."/>
            <person name="Peter M."/>
            <person name="Riley R."/>
            <person name="Sitrit Y."/>
            <person name="Stielow B."/>
            <person name="Szollosi G."/>
            <person name="Zifcakova L."/>
            <person name="Stursova M."/>
            <person name="Spatafora J.W."/>
            <person name="Tedersoo L."/>
            <person name="Vaario L.-M."/>
            <person name="Yamada A."/>
            <person name="Yan M."/>
            <person name="Wang P."/>
            <person name="Xu J."/>
            <person name="Bruns T."/>
            <person name="Baldrian P."/>
            <person name="Vilgalys R."/>
            <person name="Henrissat B."/>
            <person name="Grigoriev I.V."/>
            <person name="Hibbett D."/>
            <person name="Nagy L.G."/>
            <person name="Martin F.M."/>
        </authorList>
    </citation>
    <scope>NUCLEOTIDE SEQUENCE</scope>
    <source>
        <strain evidence="1">BED1</strain>
    </source>
</reference>
<dbReference type="AlphaFoldDB" id="A0AAD4BP96"/>
<evidence type="ECO:0000313" key="2">
    <source>
        <dbReference type="Proteomes" id="UP001194468"/>
    </source>
</evidence>
<dbReference type="Proteomes" id="UP001194468">
    <property type="component" value="Unassembled WGS sequence"/>
</dbReference>
<proteinExistence type="predicted"/>
<organism evidence="1 2">
    <name type="scientific">Boletus edulis BED1</name>
    <dbReference type="NCBI Taxonomy" id="1328754"/>
    <lineage>
        <taxon>Eukaryota</taxon>
        <taxon>Fungi</taxon>
        <taxon>Dikarya</taxon>
        <taxon>Basidiomycota</taxon>
        <taxon>Agaricomycotina</taxon>
        <taxon>Agaricomycetes</taxon>
        <taxon>Agaricomycetidae</taxon>
        <taxon>Boletales</taxon>
        <taxon>Boletineae</taxon>
        <taxon>Boletaceae</taxon>
        <taxon>Boletoideae</taxon>
        <taxon>Boletus</taxon>
    </lineage>
</organism>
<keyword evidence="2" id="KW-1185">Reference proteome</keyword>
<evidence type="ECO:0000313" key="1">
    <source>
        <dbReference type="EMBL" id="KAF8436284.1"/>
    </source>
</evidence>
<comment type="caution">
    <text evidence="1">The sequence shown here is derived from an EMBL/GenBank/DDBJ whole genome shotgun (WGS) entry which is preliminary data.</text>
</comment>
<dbReference type="EMBL" id="WHUW01000022">
    <property type="protein sequence ID" value="KAF8436284.1"/>
    <property type="molecule type" value="Genomic_DNA"/>
</dbReference>
<accession>A0AAD4BP96</accession>
<reference evidence="1" key="2">
    <citation type="journal article" date="2020" name="Nat. Commun.">
        <title>Large-scale genome sequencing of mycorrhizal fungi provides insights into the early evolution of symbiotic traits.</title>
        <authorList>
            <person name="Miyauchi S."/>
            <person name="Kiss E."/>
            <person name="Kuo A."/>
            <person name="Drula E."/>
            <person name="Kohler A."/>
            <person name="Sanchez-Garcia M."/>
            <person name="Morin E."/>
            <person name="Andreopoulos B."/>
            <person name="Barry K.W."/>
            <person name="Bonito G."/>
            <person name="Buee M."/>
            <person name="Carver A."/>
            <person name="Chen C."/>
            <person name="Cichocki N."/>
            <person name="Clum A."/>
            <person name="Culley D."/>
            <person name="Crous P.W."/>
            <person name="Fauchery L."/>
            <person name="Girlanda M."/>
            <person name="Hayes R.D."/>
            <person name="Keri Z."/>
            <person name="LaButti K."/>
            <person name="Lipzen A."/>
            <person name="Lombard V."/>
            <person name="Magnuson J."/>
            <person name="Maillard F."/>
            <person name="Murat C."/>
            <person name="Nolan M."/>
            <person name="Ohm R.A."/>
            <person name="Pangilinan J."/>
            <person name="Pereira M.F."/>
            <person name="Perotto S."/>
            <person name="Peter M."/>
            <person name="Pfister S."/>
            <person name="Riley R."/>
            <person name="Sitrit Y."/>
            <person name="Stielow J.B."/>
            <person name="Szollosi G."/>
            <person name="Zifcakova L."/>
            <person name="Stursova M."/>
            <person name="Spatafora J.W."/>
            <person name="Tedersoo L."/>
            <person name="Vaario L.M."/>
            <person name="Yamada A."/>
            <person name="Yan M."/>
            <person name="Wang P."/>
            <person name="Xu J."/>
            <person name="Bruns T."/>
            <person name="Baldrian P."/>
            <person name="Vilgalys R."/>
            <person name="Dunand C."/>
            <person name="Henrissat B."/>
            <person name="Grigoriev I.V."/>
            <person name="Hibbett D."/>
            <person name="Nagy L.G."/>
            <person name="Martin F.M."/>
        </authorList>
    </citation>
    <scope>NUCLEOTIDE SEQUENCE</scope>
    <source>
        <strain evidence="1">BED1</strain>
    </source>
</reference>
<name>A0AAD4BP96_BOLED</name>
<protein>
    <submittedName>
        <fullName evidence="1">Uncharacterized protein</fullName>
    </submittedName>
</protein>
<sequence>MSFVTLDEDSNQLRVFIPLVKKLPPNPHIARGTEPLQRALAAPSETTDVDRERFIEPREDKSLRHRLIAYDQMSFFTGSASADLQAARLIKTVRSNTARKKEVEDFLSQQRIHDPSSFRFLLDSPTNAILLEASLHVHWDRYGTFCIVPSESDAEAMLNTLTVLNTEWAKSDPINAPVRPLDISQPPFANPRWDIVVLHPHALLPDRQPLVIARDRTFYVQGQPPPMSRLTWTSWIAYDDNLRSETPPHDPLPPFVVENVRSTLNQPILSSLAMVINAYYKLDQFMRDHGSSASSRVRWFADQMSMLVTAIFYVPPHYPQVTACGTMSSVSHDENNVLDAVEPPETVADDGLTDSEFRLVAARARDPLLDPNQRADAAMMMLFGTRRHAKPLCADPTGTHRGWTVLT</sequence>